<proteinExistence type="predicted"/>
<dbReference type="InterPro" id="IPR013367">
    <property type="entry name" value="Flagellar_put"/>
</dbReference>
<dbReference type="NCBIfam" id="TIGR02530">
    <property type="entry name" value="flg_new"/>
    <property type="match status" value="1"/>
</dbReference>
<dbReference type="OrthoDB" id="165650at2"/>
<dbReference type="Pfam" id="PF12611">
    <property type="entry name" value="Flagellar_put"/>
    <property type="match status" value="1"/>
</dbReference>
<accession>A0A267MP99</accession>
<evidence type="ECO:0000313" key="2">
    <source>
        <dbReference type="Proteomes" id="UP000216024"/>
    </source>
</evidence>
<dbReference type="EMBL" id="NIBG01000001">
    <property type="protein sequence ID" value="PAB61267.1"/>
    <property type="molecule type" value="Genomic_DNA"/>
</dbReference>
<organism evidence="1 2">
    <name type="scientific">Anaeromicrobium sediminis</name>
    <dbReference type="NCBI Taxonomy" id="1478221"/>
    <lineage>
        <taxon>Bacteria</taxon>
        <taxon>Bacillati</taxon>
        <taxon>Bacillota</taxon>
        <taxon>Clostridia</taxon>
        <taxon>Peptostreptococcales</taxon>
        <taxon>Thermotaleaceae</taxon>
        <taxon>Anaeromicrobium</taxon>
    </lineage>
</organism>
<evidence type="ECO:0008006" key="3">
    <source>
        <dbReference type="Google" id="ProtNLM"/>
    </source>
</evidence>
<dbReference type="RefSeq" id="WP_095130513.1">
    <property type="nucleotide sequence ID" value="NZ_NIBG01000001.1"/>
</dbReference>
<name>A0A267MP99_9FIRM</name>
<keyword evidence="2" id="KW-1185">Reference proteome</keyword>
<gene>
    <name evidence="1" type="ORF">CCE28_02225</name>
</gene>
<sequence>MRINNKPITISNSVIRNSNYQNKNFSNILKEIENNNKVKFSKHAKERIESRKIDFNKEEINKIENALHKAKQKGIKDSLILMNKKAVIANVASKTIITVASENDLTDNIFTNIDGAVII</sequence>
<comment type="caution">
    <text evidence="1">The sequence shown here is derived from an EMBL/GenBank/DDBJ whole genome shotgun (WGS) entry which is preliminary data.</text>
</comment>
<dbReference type="AlphaFoldDB" id="A0A267MP99"/>
<dbReference type="Proteomes" id="UP000216024">
    <property type="component" value="Unassembled WGS sequence"/>
</dbReference>
<reference evidence="1 2" key="1">
    <citation type="submission" date="2017-06" db="EMBL/GenBank/DDBJ databases">
        <title>Draft genome sequence of anaerobic fermentative bacterium Anaeromicrobium sediminis DY2726D isolated from West Pacific Ocean sediments.</title>
        <authorList>
            <person name="Zeng X."/>
        </authorList>
    </citation>
    <scope>NUCLEOTIDE SEQUENCE [LARGE SCALE GENOMIC DNA]</scope>
    <source>
        <strain evidence="1 2">DY2726D</strain>
    </source>
</reference>
<evidence type="ECO:0000313" key="1">
    <source>
        <dbReference type="EMBL" id="PAB61267.1"/>
    </source>
</evidence>
<protein>
    <recommendedName>
        <fullName evidence="3">Flagellar biosynthesis protein</fullName>
    </recommendedName>
</protein>